<sequence>MNSRLHLPSSLTAAIAASATGAGTFCTSRQPRRLAEHRGGQVPARATHSFLFRSGVLRRAGLNMGCCRSYPPSNSGVERQLSQKLYGCSGPKAGVDYR</sequence>
<proteinExistence type="predicted"/>
<evidence type="ECO:0000313" key="1">
    <source>
        <dbReference type="EMBL" id="ACB13003.1"/>
    </source>
</evidence>
<dbReference type="EMBL" id="EU327989">
    <property type="protein sequence ID" value="ACB13003.1"/>
    <property type="molecule type" value="Genomic_DNA"/>
</dbReference>
<reference evidence="1" key="1">
    <citation type="journal article" date="2008" name="J. Bacteriol.">
        <title>The evolution of class 1 integrons and the rise of antibiotic resistance.</title>
        <authorList>
            <person name="Gillings M."/>
            <person name="Boucher Y."/>
            <person name="Labbate M."/>
            <person name="Holmes A."/>
            <person name="Krishnan S."/>
            <person name="Holley M."/>
            <person name="Stokes H.W."/>
        </authorList>
    </citation>
    <scope>NUCLEOTIDE SEQUENCE</scope>
</reference>
<name>B4Y327_9BURK</name>
<dbReference type="AlphaFoldDB" id="B4Y327"/>
<organism evidence="1">
    <name type="scientific">Hydrogenophaga sp. PL2G6</name>
    <dbReference type="NCBI Taxonomy" id="503997"/>
    <lineage>
        <taxon>Bacteria</taxon>
        <taxon>Pseudomonadati</taxon>
        <taxon>Pseudomonadota</taxon>
        <taxon>Betaproteobacteria</taxon>
        <taxon>Burkholderiales</taxon>
        <taxon>Comamonadaceae</taxon>
        <taxon>Hydrogenophaga</taxon>
    </lineage>
</organism>
<accession>B4Y327</accession>
<protein>
    <submittedName>
        <fullName evidence="1">Uncharacterized protein</fullName>
    </submittedName>
</protein>